<evidence type="ECO:0000313" key="1">
    <source>
        <dbReference type="EMBL" id="MBJ7599295.1"/>
    </source>
</evidence>
<protein>
    <recommendedName>
        <fullName evidence="3">DUF433 domain-containing protein</fullName>
    </recommendedName>
</protein>
<proteinExistence type="predicted"/>
<dbReference type="InterPro" id="IPR036388">
    <property type="entry name" value="WH-like_DNA-bd_sf"/>
</dbReference>
<dbReference type="InterPro" id="IPR009057">
    <property type="entry name" value="Homeodomain-like_sf"/>
</dbReference>
<organism evidence="1 2">
    <name type="scientific">Candidatus Nephthysia bennettiae</name>
    <dbReference type="NCBI Taxonomy" id="3127016"/>
    <lineage>
        <taxon>Bacteria</taxon>
        <taxon>Bacillati</taxon>
        <taxon>Candidatus Dormiibacterota</taxon>
        <taxon>Candidatus Dormibacteria</taxon>
        <taxon>Candidatus Dormibacterales</taxon>
        <taxon>Candidatus Dormibacteraceae</taxon>
        <taxon>Candidatus Nephthysia</taxon>
    </lineage>
</organism>
<accession>A0A934KBS1</accession>
<dbReference type="EMBL" id="JAEKNR010000146">
    <property type="protein sequence ID" value="MBJ7599295.1"/>
    <property type="molecule type" value="Genomic_DNA"/>
</dbReference>
<dbReference type="Proteomes" id="UP000612893">
    <property type="component" value="Unassembled WGS sequence"/>
</dbReference>
<evidence type="ECO:0000313" key="2">
    <source>
        <dbReference type="Proteomes" id="UP000612893"/>
    </source>
</evidence>
<dbReference type="AlphaFoldDB" id="A0A934KBS1"/>
<evidence type="ECO:0008006" key="3">
    <source>
        <dbReference type="Google" id="ProtNLM"/>
    </source>
</evidence>
<dbReference type="SUPFAM" id="SSF46689">
    <property type="entry name" value="Homeodomain-like"/>
    <property type="match status" value="1"/>
</dbReference>
<dbReference type="Gene3D" id="1.10.10.10">
    <property type="entry name" value="Winged helix-like DNA-binding domain superfamily/Winged helix DNA-binding domain"/>
    <property type="match status" value="1"/>
</dbReference>
<name>A0A934KBS1_9BACT</name>
<reference evidence="1" key="1">
    <citation type="submission" date="2020-10" db="EMBL/GenBank/DDBJ databases">
        <title>Ca. Dormibacterota MAGs.</title>
        <authorList>
            <person name="Montgomery K."/>
        </authorList>
    </citation>
    <scope>NUCLEOTIDE SEQUENCE [LARGE SCALE GENOMIC DNA]</scope>
    <source>
        <strain evidence="1">SC8812_S17_10</strain>
    </source>
</reference>
<comment type="caution">
    <text evidence="1">The sequence shown here is derived from an EMBL/GenBank/DDBJ whole genome shotgun (WGS) entry which is preliminary data.</text>
</comment>
<dbReference type="RefSeq" id="WP_338202790.1">
    <property type="nucleotide sequence ID" value="NZ_JAEKNR010000146.1"/>
</dbReference>
<gene>
    <name evidence="1" type="ORF">JF922_14620</name>
</gene>
<sequence>MEEVLDSSINTRVPRRVKQALEQVAKDRRISALTFARTLLDEGLRRERHPGIVFRDGPAGRRAAIEGRRLDVWQVMETVWASDGSVDEAADYLRLRPDQVLAAVSYYTEFPEEIDDWVRSNHEQADRLRALWEREQASLRR</sequence>
<keyword evidence="2" id="KW-1185">Reference proteome</keyword>